<feature type="compositionally biased region" description="Low complexity" evidence="1">
    <location>
        <begin position="361"/>
        <end position="389"/>
    </location>
</feature>
<name>A0A5Q0HCX4_SACSY</name>
<evidence type="ECO:0000256" key="3">
    <source>
        <dbReference type="SAM" id="SignalP"/>
    </source>
</evidence>
<protein>
    <recommendedName>
        <fullName evidence="6">DUF11 domain-containing protein</fullName>
    </recommendedName>
</protein>
<proteinExistence type="predicted"/>
<dbReference type="EMBL" id="CP034550">
    <property type="protein sequence ID" value="QFZ23805.1"/>
    <property type="molecule type" value="Genomic_DNA"/>
</dbReference>
<gene>
    <name evidence="4" type="ORF">EKG83_45850</name>
</gene>
<dbReference type="RefSeq" id="WP_033428293.1">
    <property type="nucleotide sequence ID" value="NZ_CP034550.1"/>
</dbReference>
<evidence type="ECO:0000256" key="1">
    <source>
        <dbReference type="SAM" id="MobiDB-lite"/>
    </source>
</evidence>
<dbReference type="GO" id="GO:0005975">
    <property type="term" value="P:carbohydrate metabolic process"/>
    <property type="evidence" value="ECO:0007669"/>
    <property type="project" value="UniProtKB-ARBA"/>
</dbReference>
<feature type="chain" id="PRO_5024866911" description="DUF11 domain-containing protein" evidence="3">
    <location>
        <begin position="26"/>
        <end position="433"/>
    </location>
</feature>
<evidence type="ECO:0000313" key="5">
    <source>
        <dbReference type="Proteomes" id="UP000325787"/>
    </source>
</evidence>
<keyword evidence="5" id="KW-1185">Reference proteome</keyword>
<reference evidence="5" key="1">
    <citation type="journal article" date="2021" name="Curr. Microbiol.">
        <title>Complete genome of nocamycin-producing strain Saccharothrix syringae NRRL B-16468 reveals the biosynthetic potential for secondary metabolites.</title>
        <authorList>
            <person name="Mo X."/>
            <person name="Yang S."/>
        </authorList>
    </citation>
    <scope>NUCLEOTIDE SEQUENCE [LARGE SCALE GENOMIC DNA]</scope>
    <source>
        <strain evidence="5">ATCC 51364 / DSM 43886 / JCM 6844 / KCTC 9398 / NBRC 14523 / NRRL B-16468 / INA 2240</strain>
    </source>
</reference>
<keyword evidence="3" id="KW-0732">Signal</keyword>
<dbReference type="Gene3D" id="2.60.40.10">
    <property type="entry name" value="Immunoglobulins"/>
    <property type="match status" value="1"/>
</dbReference>
<dbReference type="KEGG" id="ssyi:EKG83_45850"/>
<dbReference type="Proteomes" id="UP000325787">
    <property type="component" value="Chromosome"/>
</dbReference>
<dbReference type="OrthoDB" id="3696737at2"/>
<feature type="transmembrane region" description="Helical" evidence="2">
    <location>
        <begin position="407"/>
        <end position="427"/>
    </location>
</feature>
<keyword evidence="2" id="KW-1133">Transmembrane helix</keyword>
<dbReference type="InterPro" id="IPR013783">
    <property type="entry name" value="Ig-like_fold"/>
</dbReference>
<dbReference type="SUPFAM" id="SSF117074">
    <property type="entry name" value="Hypothetical protein PA1324"/>
    <property type="match status" value="1"/>
</dbReference>
<evidence type="ECO:0008006" key="6">
    <source>
        <dbReference type="Google" id="ProtNLM"/>
    </source>
</evidence>
<organism evidence="4 5">
    <name type="scientific">Saccharothrix syringae</name>
    <name type="common">Nocardiopsis syringae</name>
    <dbReference type="NCBI Taxonomy" id="103733"/>
    <lineage>
        <taxon>Bacteria</taxon>
        <taxon>Bacillati</taxon>
        <taxon>Actinomycetota</taxon>
        <taxon>Actinomycetes</taxon>
        <taxon>Pseudonocardiales</taxon>
        <taxon>Pseudonocardiaceae</taxon>
        <taxon>Saccharothrix</taxon>
    </lineage>
</organism>
<keyword evidence="2" id="KW-0812">Transmembrane</keyword>
<keyword evidence="2" id="KW-0472">Membrane</keyword>
<sequence length="433" mass="44949">MGKLIRAAAVAAVVAVLAPGGVAGARESGTITIEGLVYFDRNTNGLPDPGERPLANARGVRVFNGATKEFIGEYGTDADGRYRVELPDTPLAIYNHNTDLYQATSQSSFHTKGGGGTFDFGIRGAWLPVNCWLDDGDGAFNGEPAPPGGCPLRITGGPGVDRPVDAPTEHGDLFFQDVPAGEYEVTAAPLFKDGLALVGGTNPNLVDWTTYAKKISVVPGEAEPWVEAGYAPATGDIAVGVRVEPARERYEIGDEIEIVVPVTNRGTAPERATFVIGEPHDKVERLSISDNATTDAPGSNVYLLKDRLLPGATTEVRVKVRIKARFTDVNVSARAVNELRDADFSNNVVGVRVRVGDDEPSTTPTTGSTTSSAPSSSSSVPPTTTTTTAAAAASAGSGLAGTGAAPLGLAALGLVLLGGGAFTLLVARRRRRA</sequence>
<evidence type="ECO:0000313" key="4">
    <source>
        <dbReference type="EMBL" id="QFZ23805.1"/>
    </source>
</evidence>
<accession>A0A5Q0HCX4</accession>
<dbReference type="AlphaFoldDB" id="A0A5Q0HCX4"/>
<feature type="signal peptide" evidence="3">
    <location>
        <begin position="1"/>
        <end position="25"/>
    </location>
</feature>
<evidence type="ECO:0000256" key="2">
    <source>
        <dbReference type="SAM" id="Phobius"/>
    </source>
</evidence>
<feature type="region of interest" description="Disordered" evidence="1">
    <location>
        <begin position="355"/>
        <end position="389"/>
    </location>
</feature>